<protein>
    <submittedName>
        <fullName evidence="1">Uncharacterized protein</fullName>
    </submittedName>
</protein>
<gene>
    <name evidence="1" type="ORF">Pmar_PMAR015191</name>
</gene>
<name>C5K5P2_PERM5</name>
<dbReference type="OrthoDB" id="10411546at2759"/>
<dbReference type="InParanoid" id="C5K5P2"/>
<dbReference type="AlphaFoldDB" id="C5K5P2"/>
<sequence length="465" mass="52561">MSAPSSPPSLLSRLEVSKIGIDELRLKTEVNDDIWGEICVKLGGKRDSIKFVSDLAFVSAKDVVKTMDTIGDAVQKGRIGLLYDLCREQCGLALAMKTTSPAVGSTSSNADQGAHCSSTTGQGVKRLKLSSYVDSSDDGTFTLLPVQDFSGRLTRFKELYGEVPVDQTPTREQLSALQSRLAEGDTPYTDFCIWTPGQRKRLREEKVRRWTIDDGFLTKVPSIKTPSLSQWRESFVIFRHAMVILDQGSFADFERYKFVIESLADTFKDHWSVIYHADELMRSSHVAVYKEKNKGISWGACFVKAADDSAFWRLHVDHAVMRLHFASPSGPSKRLDGSSTPRQRPAKDVGQQFCFAYQDGRHSGDKCKTVASIYVKAVGLNMTSLGDATAAPGLMLRKQWLGQNQKFGYKRIRLLQRLREEPETRLPVLFCLRLLHYQDLRLSRVVFYFIVRMTLQRQTNFICRR</sequence>
<evidence type="ECO:0000313" key="2">
    <source>
        <dbReference type="Proteomes" id="UP000007800"/>
    </source>
</evidence>
<dbReference type="GeneID" id="9053735"/>
<dbReference type="OMA" id="LCREQCG"/>
<accession>C5K5P2</accession>
<dbReference type="RefSeq" id="XP_002788403.1">
    <property type="nucleotide sequence ID" value="XM_002788357.1"/>
</dbReference>
<dbReference type="EMBL" id="GG670703">
    <property type="protein sequence ID" value="EER20199.1"/>
    <property type="molecule type" value="Genomic_DNA"/>
</dbReference>
<reference evidence="1 2" key="1">
    <citation type="submission" date="2008-07" db="EMBL/GenBank/DDBJ databases">
        <authorList>
            <person name="El-Sayed N."/>
            <person name="Caler E."/>
            <person name="Inman J."/>
            <person name="Amedeo P."/>
            <person name="Hass B."/>
            <person name="Wortman J."/>
        </authorList>
    </citation>
    <scope>NUCLEOTIDE SEQUENCE [LARGE SCALE GENOMIC DNA]</scope>
    <source>
        <strain evidence="2">ATCC 50983 / TXsc</strain>
    </source>
</reference>
<dbReference type="Proteomes" id="UP000007800">
    <property type="component" value="Unassembled WGS sequence"/>
</dbReference>
<proteinExistence type="predicted"/>
<organism evidence="2">
    <name type="scientific">Perkinsus marinus (strain ATCC 50983 / TXsc)</name>
    <dbReference type="NCBI Taxonomy" id="423536"/>
    <lineage>
        <taxon>Eukaryota</taxon>
        <taxon>Sar</taxon>
        <taxon>Alveolata</taxon>
        <taxon>Perkinsozoa</taxon>
        <taxon>Perkinsea</taxon>
        <taxon>Perkinsida</taxon>
        <taxon>Perkinsidae</taxon>
        <taxon>Perkinsus</taxon>
    </lineage>
</organism>
<evidence type="ECO:0000313" key="1">
    <source>
        <dbReference type="EMBL" id="EER20199.1"/>
    </source>
</evidence>
<keyword evidence="2" id="KW-1185">Reference proteome</keyword>